<dbReference type="EMBL" id="JAACXV010014560">
    <property type="protein sequence ID" value="KAF7266145.1"/>
    <property type="molecule type" value="Genomic_DNA"/>
</dbReference>
<keyword evidence="3" id="KW-1185">Reference proteome</keyword>
<dbReference type="AlphaFoldDB" id="A0A834M445"/>
<dbReference type="OrthoDB" id="8060926at2759"/>
<proteinExistence type="predicted"/>
<evidence type="ECO:0000256" key="1">
    <source>
        <dbReference type="SAM" id="MobiDB-lite"/>
    </source>
</evidence>
<protein>
    <submittedName>
        <fullName evidence="2">Uncharacterized protein</fullName>
    </submittedName>
</protein>
<comment type="caution">
    <text evidence="2">The sequence shown here is derived from an EMBL/GenBank/DDBJ whole genome shotgun (WGS) entry which is preliminary data.</text>
</comment>
<accession>A0A834M445</accession>
<organism evidence="2 3">
    <name type="scientific">Rhynchophorus ferrugineus</name>
    <name type="common">Red palm weevil</name>
    <name type="synonym">Curculio ferrugineus</name>
    <dbReference type="NCBI Taxonomy" id="354439"/>
    <lineage>
        <taxon>Eukaryota</taxon>
        <taxon>Metazoa</taxon>
        <taxon>Ecdysozoa</taxon>
        <taxon>Arthropoda</taxon>
        <taxon>Hexapoda</taxon>
        <taxon>Insecta</taxon>
        <taxon>Pterygota</taxon>
        <taxon>Neoptera</taxon>
        <taxon>Endopterygota</taxon>
        <taxon>Coleoptera</taxon>
        <taxon>Polyphaga</taxon>
        <taxon>Cucujiformia</taxon>
        <taxon>Curculionidae</taxon>
        <taxon>Dryophthorinae</taxon>
        <taxon>Rhynchophorus</taxon>
    </lineage>
</organism>
<evidence type="ECO:0000313" key="2">
    <source>
        <dbReference type="EMBL" id="KAF7266145.1"/>
    </source>
</evidence>
<evidence type="ECO:0000313" key="3">
    <source>
        <dbReference type="Proteomes" id="UP000625711"/>
    </source>
</evidence>
<sequence>MGASNVEESRTSGIRVKFNSKLNNIVLLTPFNDTDGYHRQYYSSFTALLDDKILEDNNYQDDDTNNYVNESNDNDDDYQDASIFVTPYRSKLLK</sequence>
<dbReference type="Proteomes" id="UP000625711">
    <property type="component" value="Unassembled WGS sequence"/>
</dbReference>
<reference evidence="2" key="1">
    <citation type="submission" date="2020-08" db="EMBL/GenBank/DDBJ databases">
        <title>Genome sequencing and assembly of the red palm weevil Rhynchophorus ferrugineus.</title>
        <authorList>
            <person name="Dias G.B."/>
            <person name="Bergman C.M."/>
            <person name="Manee M."/>
        </authorList>
    </citation>
    <scope>NUCLEOTIDE SEQUENCE</scope>
    <source>
        <strain evidence="2">AA-2017</strain>
        <tissue evidence="2">Whole larva</tissue>
    </source>
</reference>
<name>A0A834M445_RHYFE</name>
<gene>
    <name evidence="2" type="ORF">GWI33_020515</name>
</gene>
<feature type="region of interest" description="Disordered" evidence="1">
    <location>
        <begin position="60"/>
        <end position="80"/>
    </location>
</feature>